<gene>
    <name evidence="1" type="ORF">SAMN04244570_2854</name>
</gene>
<organism evidence="1 2">
    <name type="scientific">Sporosarcina newyorkensis</name>
    <dbReference type="NCBI Taxonomy" id="759851"/>
    <lineage>
        <taxon>Bacteria</taxon>
        <taxon>Bacillati</taxon>
        <taxon>Bacillota</taxon>
        <taxon>Bacilli</taxon>
        <taxon>Bacillales</taxon>
        <taxon>Caryophanaceae</taxon>
        <taxon>Sporosarcina</taxon>
    </lineage>
</organism>
<sequence length="198" mass="22751">MAEELSCDESQIWILGQPLICRFCGHDVFMPYQTYRNVEEPGIDVYFMNYTAVCMECGYGTQFSDPSHFNPDGVYIWAFEQALHHPPEPEPPVIRVVDAETLQAEKRCLDLALQVLVKEGKVDEFILPLAEEEYYEQVLELLGQKKHKSTQEANAMTCLAVALSEIASYRLVDNEKILFIIEHESYPGIETFLEQHIK</sequence>
<accession>A0A1T4YK87</accession>
<reference evidence="2" key="1">
    <citation type="submission" date="2017-02" db="EMBL/GenBank/DDBJ databases">
        <authorList>
            <person name="Varghese N."/>
            <person name="Submissions S."/>
        </authorList>
    </citation>
    <scope>NUCLEOTIDE SEQUENCE [LARGE SCALE GENOMIC DNA]</scope>
    <source>
        <strain evidence="2">DSM 23966</strain>
    </source>
</reference>
<dbReference type="Proteomes" id="UP000190042">
    <property type="component" value="Unassembled WGS sequence"/>
</dbReference>
<dbReference type="RefSeq" id="WP_009497786.1">
    <property type="nucleotide sequence ID" value="NZ_FUYJ01000006.1"/>
</dbReference>
<protein>
    <submittedName>
        <fullName evidence="1">Uncharacterized protein</fullName>
    </submittedName>
</protein>
<name>A0A1T4YK87_9BACL</name>
<dbReference type="EMBL" id="FUYJ01000006">
    <property type="protein sequence ID" value="SKB02166.1"/>
    <property type="molecule type" value="Genomic_DNA"/>
</dbReference>
<evidence type="ECO:0000313" key="2">
    <source>
        <dbReference type="Proteomes" id="UP000190042"/>
    </source>
</evidence>
<evidence type="ECO:0000313" key="1">
    <source>
        <dbReference type="EMBL" id="SKB02166.1"/>
    </source>
</evidence>
<keyword evidence="2" id="KW-1185">Reference proteome</keyword>
<proteinExistence type="predicted"/>
<dbReference type="AlphaFoldDB" id="A0A1T4YK87"/>